<accession>A0A9X3AS76</accession>
<proteinExistence type="inferred from homology"/>
<name>A0A9X3AS76_9GAMM</name>
<evidence type="ECO:0000313" key="12">
    <source>
        <dbReference type="EMBL" id="MCT7359629.1"/>
    </source>
</evidence>
<dbReference type="Pfam" id="PF00149">
    <property type="entry name" value="Metallophos"/>
    <property type="match status" value="1"/>
</dbReference>
<dbReference type="InterPro" id="IPR010138">
    <property type="entry name" value="UDP-diacylglucosamine_Hdrlase"/>
</dbReference>
<reference evidence="12" key="1">
    <citation type="journal article" date="2022" name="Front. Microbiol.">
        <title>Genome-based taxonomic rearrangement of Oceanobacter-related bacteria including the description of Thalassolituus hydrocarbonoclasticus sp. nov. and Thalassolituus pacificus sp. nov. and emended description of the genus Thalassolituus.</title>
        <authorList>
            <person name="Dong C."/>
            <person name="Wei L."/>
            <person name="Wang J."/>
            <person name="Lai Q."/>
            <person name="Huang Z."/>
            <person name="Shao Z."/>
        </authorList>
    </citation>
    <scope>NUCLEOTIDE SEQUENCE</scope>
    <source>
        <strain evidence="12">59MF3M-4</strain>
    </source>
</reference>
<protein>
    <recommendedName>
        <fullName evidence="10">UDP-2,3-diacylglucosamine hydrolase</fullName>
        <ecNumber evidence="10">3.6.1.54</ecNumber>
    </recommendedName>
    <alternativeName>
        <fullName evidence="10">UDP-2,3-diacylglucosamine diphosphatase</fullName>
    </alternativeName>
</protein>
<dbReference type="InterPro" id="IPR029052">
    <property type="entry name" value="Metallo-depent_PP-like"/>
</dbReference>
<keyword evidence="9 10" id="KW-0464">Manganese</keyword>
<dbReference type="AlphaFoldDB" id="A0A9X3AS76"/>
<dbReference type="NCBIfam" id="NF003743">
    <property type="entry name" value="PRK05340.1"/>
    <property type="match status" value="1"/>
</dbReference>
<dbReference type="GO" id="GO:0019897">
    <property type="term" value="C:extrinsic component of plasma membrane"/>
    <property type="evidence" value="ECO:0007669"/>
    <property type="project" value="UniProtKB-UniRule"/>
</dbReference>
<comment type="pathway">
    <text evidence="10">Glycolipid biosynthesis; lipid IV(A) biosynthesis; lipid IV(A) from (3R)-3-hydroxytetradecanoyl-[acyl-carrier-protein] and UDP-N-acetyl-alpha-D-glucosamine: step 4/6.</text>
</comment>
<evidence type="ECO:0000256" key="2">
    <source>
        <dbReference type="ARBA" id="ARBA00022516"/>
    </source>
</evidence>
<gene>
    <name evidence="10" type="primary">lpxH</name>
    <name evidence="12" type="ORF">NYR02_11430</name>
</gene>
<dbReference type="Gene3D" id="3.60.21.10">
    <property type="match status" value="1"/>
</dbReference>
<feature type="binding site" evidence="10">
    <location>
        <position position="8"/>
    </location>
    <ligand>
        <name>Mn(2+)</name>
        <dbReference type="ChEBI" id="CHEBI:29035"/>
        <label>1</label>
    </ligand>
</feature>
<evidence type="ECO:0000256" key="10">
    <source>
        <dbReference type="HAMAP-Rule" id="MF_00575"/>
    </source>
</evidence>
<feature type="binding site" evidence="10">
    <location>
        <position position="78"/>
    </location>
    <ligand>
        <name>Mn(2+)</name>
        <dbReference type="ChEBI" id="CHEBI:29035"/>
        <label>2</label>
    </ligand>
</feature>
<keyword evidence="7 10" id="KW-0443">Lipid metabolism</keyword>
<evidence type="ECO:0000256" key="8">
    <source>
        <dbReference type="ARBA" id="ARBA00023136"/>
    </source>
</evidence>
<comment type="similarity">
    <text evidence="10">Belongs to the LpxH family.</text>
</comment>
<dbReference type="PANTHER" id="PTHR34990:SF1">
    <property type="entry name" value="UDP-2,3-DIACYLGLUCOSAMINE HYDROLASE"/>
    <property type="match status" value="1"/>
</dbReference>
<feature type="binding site" evidence="10">
    <location>
        <position position="163"/>
    </location>
    <ligand>
        <name>substrate</name>
    </ligand>
</feature>
<feature type="binding site" evidence="10">
    <location>
        <position position="121"/>
    </location>
    <ligand>
        <name>substrate</name>
    </ligand>
</feature>
<comment type="cofactor">
    <cofactor evidence="10">
        <name>Mn(2+)</name>
        <dbReference type="ChEBI" id="CHEBI:29035"/>
    </cofactor>
    <text evidence="10">Binds 2 Mn(2+) ions per subunit in a binuclear metal center.</text>
</comment>
<dbReference type="EC" id="3.6.1.54" evidence="10"/>
<feature type="binding site" evidence="10">
    <location>
        <position position="40"/>
    </location>
    <ligand>
        <name>Mn(2+)</name>
        <dbReference type="ChEBI" id="CHEBI:29035"/>
        <label>2</label>
    </ligand>
</feature>
<comment type="function">
    <text evidence="10">Hydrolyzes the pyrophosphate bond of UDP-2,3-diacylglucosamine to yield 2,3-diacylglucosamine 1-phosphate (lipid X) and UMP by catalyzing the attack of water at the alpha-P atom. Involved in the biosynthesis of lipid A, a phosphorylated glycolipid that anchors the lipopolysaccharide to the outer membrane of the cell.</text>
</comment>
<dbReference type="Proteomes" id="UP001147830">
    <property type="component" value="Unassembled WGS sequence"/>
</dbReference>
<dbReference type="InterPro" id="IPR043461">
    <property type="entry name" value="LpxH-like"/>
</dbReference>
<keyword evidence="3 10" id="KW-0997">Cell inner membrane</keyword>
<evidence type="ECO:0000256" key="4">
    <source>
        <dbReference type="ARBA" id="ARBA00022556"/>
    </source>
</evidence>
<keyword evidence="13" id="KW-1185">Reference proteome</keyword>
<evidence type="ECO:0000256" key="1">
    <source>
        <dbReference type="ARBA" id="ARBA00022475"/>
    </source>
</evidence>
<keyword evidence="8 10" id="KW-0472">Membrane</keyword>
<evidence type="ECO:0000256" key="3">
    <source>
        <dbReference type="ARBA" id="ARBA00022519"/>
    </source>
</evidence>
<feature type="binding site" evidence="10">
    <location>
        <begin position="78"/>
        <end position="79"/>
    </location>
    <ligand>
        <name>substrate</name>
    </ligand>
</feature>
<keyword evidence="5 10" id="KW-0479">Metal-binding</keyword>
<dbReference type="GO" id="GO:0030145">
    <property type="term" value="F:manganese ion binding"/>
    <property type="evidence" value="ECO:0007669"/>
    <property type="project" value="UniProtKB-UniRule"/>
</dbReference>
<dbReference type="HAMAP" id="MF_00575">
    <property type="entry name" value="LpxH"/>
    <property type="match status" value="1"/>
</dbReference>
<feature type="domain" description="Calcineurin-like phosphoesterase" evidence="11">
    <location>
        <begin position="1"/>
        <end position="198"/>
    </location>
</feature>
<organism evidence="12 13">
    <name type="scientific">Thalassolituus pacificus</name>
    <dbReference type="NCBI Taxonomy" id="2975440"/>
    <lineage>
        <taxon>Bacteria</taxon>
        <taxon>Pseudomonadati</taxon>
        <taxon>Pseudomonadota</taxon>
        <taxon>Gammaproteobacteria</taxon>
        <taxon>Oceanospirillales</taxon>
        <taxon>Oceanospirillaceae</taxon>
        <taxon>Thalassolituus</taxon>
    </lineage>
</organism>
<dbReference type="EMBL" id="JAOANI010000019">
    <property type="protein sequence ID" value="MCT7359629.1"/>
    <property type="molecule type" value="Genomic_DNA"/>
</dbReference>
<evidence type="ECO:0000256" key="5">
    <source>
        <dbReference type="ARBA" id="ARBA00022723"/>
    </source>
</evidence>
<keyword evidence="1 10" id="KW-1003">Cell membrane</keyword>
<keyword evidence="6 10" id="KW-0378">Hydrolase</keyword>
<feature type="binding site" evidence="10">
    <location>
        <position position="196"/>
    </location>
    <ligand>
        <name>Mn(2+)</name>
        <dbReference type="ChEBI" id="CHEBI:29035"/>
        <label>1</label>
    </ligand>
</feature>
<evidence type="ECO:0000313" key="13">
    <source>
        <dbReference type="Proteomes" id="UP001147830"/>
    </source>
</evidence>
<feature type="binding site" evidence="10">
    <location>
        <position position="113"/>
    </location>
    <ligand>
        <name>Mn(2+)</name>
        <dbReference type="ChEBI" id="CHEBI:29035"/>
        <label>2</label>
    </ligand>
</feature>
<sequence>MAVYFISDLHLEPGRPAMAQGFVHYLQNLQDADALYILGDFFEVWMGDDFDHPFVSAIKEALRSLSDSGTRLFIMHGNRDFLLGQTFCGQTGATLLDDPTVTPLANEPVLLMHGDSLCTRDVEYMKVRQMFRSPAWQQDFLSKPLEERIAFARQVRSESQSGQQMKSSDIMDVTPEEVDREMDQAGVTTLIHGHTHRPDDHRWMHNGRERRRLVLGDWSDNSGWMIRWSEESGLQLSQFTF</sequence>
<keyword evidence="4 10" id="KW-0441">Lipid A biosynthesis</keyword>
<dbReference type="InterPro" id="IPR004843">
    <property type="entry name" value="Calcineurin-like_PHP"/>
</dbReference>
<dbReference type="SUPFAM" id="SSF56300">
    <property type="entry name" value="Metallo-dependent phosphatases"/>
    <property type="match status" value="1"/>
</dbReference>
<comment type="caution">
    <text evidence="12">The sequence shown here is derived from an EMBL/GenBank/DDBJ whole genome shotgun (WGS) entry which is preliminary data.</text>
</comment>
<dbReference type="GO" id="GO:0005737">
    <property type="term" value="C:cytoplasm"/>
    <property type="evidence" value="ECO:0007669"/>
    <property type="project" value="InterPro"/>
</dbReference>
<feature type="binding site" evidence="10">
    <location>
        <position position="194"/>
    </location>
    <ligand>
        <name>Mn(2+)</name>
        <dbReference type="ChEBI" id="CHEBI:29035"/>
        <label>2</label>
    </ligand>
</feature>
<comment type="catalytic activity">
    <reaction evidence="10">
        <text>UDP-2-N,3-O-bis[(3R)-3-hydroxytetradecanoyl]-alpha-D-glucosamine + H2O = 2-N,3-O-bis[(3R)-3-hydroxytetradecanoyl]-alpha-D-glucosaminyl 1-phosphate + UMP + 2 H(+)</text>
        <dbReference type="Rhea" id="RHEA:25213"/>
        <dbReference type="ChEBI" id="CHEBI:15377"/>
        <dbReference type="ChEBI" id="CHEBI:15378"/>
        <dbReference type="ChEBI" id="CHEBI:57865"/>
        <dbReference type="ChEBI" id="CHEBI:57957"/>
        <dbReference type="ChEBI" id="CHEBI:78847"/>
        <dbReference type="EC" id="3.6.1.54"/>
    </reaction>
</comment>
<evidence type="ECO:0000256" key="6">
    <source>
        <dbReference type="ARBA" id="ARBA00022801"/>
    </source>
</evidence>
<dbReference type="GO" id="GO:0008758">
    <property type="term" value="F:UDP-2,3-diacylglucosamine hydrolase activity"/>
    <property type="evidence" value="ECO:0007669"/>
    <property type="project" value="UniProtKB-UniRule"/>
</dbReference>
<dbReference type="RefSeq" id="WP_260976493.1">
    <property type="nucleotide sequence ID" value="NZ_JAOANI010000019.1"/>
</dbReference>
<keyword evidence="2 10" id="KW-0444">Lipid biosynthesis</keyword>
<dbReference type="CDD" id="cd07398">
    <property type="entry name" value="MPP_YbbF-LpxH"/>
    <property type="match status" value="1"/>
</dbReference>
<feature type="binding site" evidence="10">
    <location>
        <position position="166"/>
    </location>
    <ligand>
        <name>substrate</name>
    </ligand>
</feature>
<feature type="binding site" evidence="10">
    <location>
        <position position="194"/>
    </location>
    <ligand>
        <name>substrate</name>
    </ligand>
</feature>
<feature type="binding site" evidence="10">
    <location>
        <position position="10"/>
    </location>
    <ligand>
        <name>Mn(2+)</name>
        <dbReference type="ChEBI" id="CHEBI:29035"/>
        <label>1</label>
    </ligand>
</feature>
<dbReference type="GO" id="GO:0009245">
    <property type="term" value="P:lipid A biosynthetic process"/>
    <property type="evidence" value="ECO:0007669"/>
    <property type="project" value="UniProtKB-UniRule"/>
</dbReference>
<feature type="binding site" evidence="10">
    <location>
        <position position="40"/>
    </location>
    <ligand>
        <name>Mn(2+)</name>
        <dbReference type="ChEBI" id="CHEBI:29035"/>
        <label>1</label>
    </ligand>
</feature>
<feature type="binding site" evidence="10">
    <location>
        <position position="159"/>
    </location>
    <ligand>
        <name>substrate</name>
    </ligand>
</feature>
<evidence type="ECO:0000256" key="7">
    <source>
        <dbReference type="ARBA" id="ARBA00023098"/>
    </source>
</evidence>
<reference evidence="12" key="2">
    <citation type="submission" date="2022-08" db="EMBL/GenBank/DDBJ databases">
        <authorList>
            <person name="Dong C."/>
        </authorList>
    </citation>
    <scope>NUCLEOTIDE SEQUENCE</scope>
    <source>
        <strain evidence="12">59MF3M-4</strain>
    </source>
</reference>
<comment type="subcellular location">
    <subcellularLocation>
        <location evidence="10">Cell inner membrane</location>
        <topology evidence="10">Peripheral membrane protein</topology>
        <orientation evidence="10">Cytoplasmic side</orientation>
    </subcellularLocation>
</comment>
<dbReference type="PANTHER" id="PTHR34990">
    <property type="entry name" value="UDP-2,3-DIACYLGLUCOSAMINE HYDROLASE-RELATED"/>
    <property type="match status" value="1"/>
</dbReference>
<dbReference type="NCBIfam" id="TIGR01854">
    <property type="entry name" value="lipid_A_lpxH"/>
    <property type="match status" value="1"/>
</dbReference>
<evidence type="ECO:0000256" key="9">
    <source>
        <dbReference type="ARBA" id="ARBA00023211"/>
    </source>
</evidence>
<evidence type="ECO:0000259" key="11">
    <source>
        <dbReference type="Pfam" id="PF00149"/>
    </source>
</evidence>